<feature type="region of interest" description="Disordered" evidence="1">
    <location>
        <begin position="1072"/>
        <end position="1110"/>
    </location>
</feature>
<organism evidence="3 4">
    <name type="scientific">Biomphalaria glabrata</name>
    <name type="common">Bloodfluke planorb</name>
    <name type="synonym">Freshwater snail</name>
    <dbReference type="NCBI Taxonomy" id="6526"/>
    <lineage>
        <taxon>Eukaryota</taxon>
        <taxon>Metazoa</taxon>
        <taxon>Spiralia</taxon>
        <taxon>Lophotrochozoa</taxon>
        <taxon>Mollusca</taxon>
        <taxon>Gastropoda</taxon>
        <taxon>Heterobranchia</taxon>
        <taxon>Euthyneura</taxon>
        <taxon>Panpulmonata</taxon>
        <taxon>Hygrophila</taxon>
        <taxon>Lymnaeoidea</taxon>
        <taxon>Planorbidae</taxon>
        <taxon>Biomphalaria</taxon>
    </lineage>
</organism>
<accession>A0A9W2ZB28</accession>
<feature type="compositionally biased region" description="Basic and acidic residues" evidence="1">
    <location>
        <begin position="1446"/>
        <end position="1462"/>
    </location>
</feature>
<feature type="transmembrane region" description="Helical" evidence="2">
    <location>
        <begin position="1041"/>
        <end position="1066"/>
    </location>
</feature>
<feature type="compositionally biased region" description="Polar residues" evidence="1">
    <location>
        <begin position="1276"/>
        <end position="1285"/>
    </location>
</feature>
<dbReference type="GeneID" id="106073551"/>
<keyword evidence="3" id="KW-1185">Reference proteome</keyword>
<name>A0A9W2ZB28_BIOGL</name>
<evidence type="ECO:0000256" key="2">
    <source>
        <dbReference type="SAM" id="Phobius"/>
    </source>
</evidence>
<reference evidence="4" key="1">
    <citation type="submission" date="2025-08" db="UniProtKB">
        <authorList>
            <consortium name="RefSeq"/>
        </authorList>
    </citation>
    <scope>IDENTIFICATION</scope>
</reference>
<sequence length="1568" mass="178262">MVLKINKRREMAMYWILVSLSMMSADVKSSLLHPCPVAYVGESYKLECSGMTTERRFIVWTPEDKENQTSEEISRQILKPTTISGISTNTSRYRIEYRSFFGHYFSNFIILNVTEDDRDTVITCVVIEEALSEQDVIMTCRLPVFDFTLPPSCRASLIMPDVSFVCVFHKVHPKVKCEFGYDKNEFQPEVSVDYVVNPLTPFLPDYYNITCKGLLKLKKNNYQTIYFVRFSPIFELGFEVENNKILTRVQEVTLKFSPRVVINSPSYISLCPPNVTRNVTVYCSATSSSQKIKLHLFVDNDKVIPQKPPTMKDGRLYITMQEYTVEVDRHFGNRSLRCQRGRFSNDTARIDVFVPPASNPLFVLNGGMVINQITVIPGDARLSITCLVNKGTPRVSNISVVCYFVNGARFLDKHNSSNLVIFTIYGKSLSVESNCICTAQHISGCYDEKASLKISINGTKENHVQSEDTTDYKSIIYITVIILLLIIIIAMSVFILRYRKAFYYYYLYKKYYVRIPEGCDRFGSAIHFYKYVSSFKVPKPNPPPPRRLAPSCPSDIDTEDLTSSSEVKYYRSAMALYWIYVILPIMCNEVTSFVIRPCPVAYVGEPYKLQCKGRTNTDGSFIIWNKENKENQTNGEVSRCYLNSTCFTNSTSRYFVNMTSSYELQFSYTFASTFMILNVTEKDRGAVIYCGVIYEIPSLSEPETVMVCRLPVFDFTLPPSCHALLYMPDVSIVCDFQRVHPKVKCEFGYEANVFQPEVPVEYTVKTLTPTLPDYYNITCKGLLKFKDSYRTIYYVKFSPIYELYISEEGIKDHGRVQEVTLKLFPRVVINSPAYISICPPNLTNTMIVYCSATSSSPSVSLNLFVDNVKVMPQKPPRQLLSELYITMQEYTLQVDQNFQNKTLQCQREGFYNDSATVGIVIPPASDPLFVLDGGMVIKHINVIPENSKISMKCLVNDGFPFVSNITVVCYFLNGTWHLKIHNASNFVFFTIYGKYLPLESYCICSAHHLSSCYTKNALLRISVNGANERVARSEDELYYEFIIYVVAALVIIILVSINIAMSVFFVRHRKSPNHHQNPYADSSKIYDRVSKSTESQTYESPGETSMLSGSSLSVSTSDFVETLNNNHNPNQNMRFVNLKMASLEGINTPELPPRTKLCSDYEGNYITENSENAYQDTLKQSSEQRLTERQQIDDGKRLCSHKESTIRLKESVSTNSRAEKDFDNEHCIFYSQNYENCEIPTNSFCYFDTPATETPKPQNKLGHGSGGKIYLEDPESNFSNEYSSTSEIKRIRESYRLRTDKKRSGKKKRSEYLSTSSEEMLPQTISNTRGSLLISSEEKLPQTVRNTRSLLTSSEGKLPQTVRNTRSLLISSEEKLPQSIRNFRRLLTSSEEMLPQTISNTRESLLTSSKELLSLTSSEEILPKTVQNTRGRFSTSSEELLSQTIRNDRSNGTKSSDNERSCSHSVRKPQCKKRPPSETLSFKSSSSTLPLSHSDSCFFSESDNISDKSCLEGYHIISNPLGTTKHSVNTDTVSLSDVPSDQDLDNEIGENCVATLINIINPSSEDDL</sequence>
<protein>
    <submittedName>
        <fullName evidence="4">Uncharacterized protein LOC106073551</fullName>
    </submittedName>
</protein>
<gene>
    <name evidence="4" type="primary">LOC106073551</name>
</gene>
<keyword evidence="2" id="KW-0812">Transmembrane</keyword>
<evidence type="ECO:0000313" key="3">
    <source>
        <dbReference type="Proteomes" id="UP001165740"/>
    </source>
</evidence>
<feature type="compositionally biased region" description="Low complexity" evidence="1">
    <location>
        <begin position="1477"/>
        <end position="1491"/>
    </location>
</feature>
<dbReference type="Proteomes" id="UP001165740">
    <property type="component" value="Chromosome 17"/>
</dbReference>
<keyword evidence="2" id="KW-0472">Membrane</keyword>
<feature type="region of interest" description="Disordered" evidence="1">
    <location>
        <begin position="1298"/>
        <end position="1319"/>
    </location>
</feature>
<feature type="compositionally biased region" description="Basic residues" evidence="1">
    <location>
        <begin position="1465"/>
        <end position="1474"/>
    </location>
</feature>
<feature type="transmembrane region" description="Helical" evidence="2">
    <location>
        <begin position="475"/>
        <end position="496"/>
    </location>
</feature>
<dbReference type="RefSeq" id="XP_055872168.1">
    <property type="nucleotide sequence ID" value="XM_056016193.1"/>
</dbReference>
<evidence type="ECO:0000256" key="1">
    <source>
        <dbReference type="SAM" id="MobiDB-lite"/>
    </source>
</evidence>
<proteinExistence type="predicted"/>
<keyword evidence="2" id="KW-1133">Transmembrane helix</keyword>
<feature type="compositionally biased region" description="Basic residues" evidence="1">
    <location>
        <begin position="1299"/>
        <end position="1309"/>
    </location>
</feature>
<feature type="region of interest" description="Disordered" evidence="1">
    <location>
        <begin position="1254"/>
        <end position="1285"/>
    </location>
</feature>
<evidence type="ECO:0000313" key="4">
    <source>
        <dbReference type="RefSeq" id="XP_055872168.1"/>
    </source>
</evidence>
<feature type="region of interest" description="Disordered" evidence="1">
    <location>
        <begin position="1427"/>
        <end position="1491"/>
    </location>
</feature>
<feature type="compositionally biased region" description="Polar residues" evidence="1">
    <location>
        <begin position="1427"/>
        <end position="1445"/>
    </location>
</feature>
<feature type="compositionally biased region" description="Polar residues" evidence="1">
    <location>
        <begin position="1092"/>
        <end position="1103"/>
    </location>
</feature>